<dbReference type="Gene3D" id="3.30.470.30">
    <property type="entry name" value="DNA ligase/mRNA capping enzyme"/>
    <property type="match status" value="1"/>
</dbReference>
<evidence type="ECO:0000313" key="1">
    <source>
        <dbReference type="EMBL" id="VVU95263.1"/>
    </source>
</evidence>
<accession>A0A5E8CIQ2</accession>
<reference evidence="1" key="1">
    <citation type="submission" date="2019-09" db="EMBL/GenBank/DDBJ databases">
        <authorList>
            <person name="Needham M D."/>
        </authorList>
    </citation>
    <scope>NUCLEOTIDE SEQUENCE</scope>
</reference>
<dbReference type="SUPFAM" id="SSF56091">
    <property type="entry name" value="DNA ligase/mRNA capping enzyme, catalytic domain"/>
    <property type="match status" value="1"/>
</dbReference>
<organism evidence="1">
    <name type="scientific">seawater metagenome</name>
    <dbReference type="NCBI Taxonomy" id="1561972"/>
    <lineage>
        <taxon>unclassified sequences</taxon>
        <taxon>metagenomes</taxon>
        <taxon>ecological metagenomes</taxon>
    </lineage>
</organism>
<gene>
    <name evidence="1" type="ORF">CPAV1605_988</name>
</gene>
<proteinExistence type="predicted"/>
<evidence type="ECO:0008006" key="2">
    <source>
        <dbReference type="Google" id="ProtNLM"/>
    </source>
</evidence>
<sequence>MVYKNISFGCDNAQMINDIKTKKKLMDFLFNTINLSNYRYSFLNNYNRLKYLKENEHYVSPNFHGYNYLFIFTSVNGTNMAVMIDRRKLKYNQDHIDYNKLSCIKVDMKISKKMYNGTILDGKFIRSNNEYIFLIQDVYYLLGNSMLDTELSKKINILDSTINTYFANNPCHNFNIKINKLYEYKDLDMMINKVMKGCKLLTNGIIFFSKYSGNSIIYLDKKEESSTNTKVQIVESGETVDMNTTLKPDRLNDIIMNMKDYLHGRKYGYMVEESDKMVQLEIRKTKIPDVFDIYLKKEDDKLEKNGIALIPNMKTSHLCQNLFRNSDKEVMVCQYYSKYKKWIPLRKASNDKIDNEYKIKKVMKAYK</sequence>
<dbReference type="EMBL" id="CABVLZ010000004">
    <property type="protein sequence ID" value="VVU95263.1"/>
    <property type="molecule type" value="Genomic_DNA"/>
</dbReference>
<dbReference type="AlphaFoldDB" id="A0A5E8CIQ2"/>
<protein>
    <recommendedName>
        <fullName evidence="2">mRNA capping enzyme adenylation domain-containing protein</fullName>
    </recommendedName>
</protein>
<name>A0A5E8CIQ2_9ZZZZ</name>